<comment type="subcellular location">
    <subcellularLocation>
        <location evidence="1 8">Cell membrane</location>
        <topology evidence="1 8">Multi-pass membrane protein</topology>
    </subcellularLocation>
</comment>
<evidence type="ECO:0000256" key="7">
    <source>
        <dbReference type="ARBA" id="ARBA00023136"/>
    </source>
</evidence>
<keyword evidence="2 8" id="KW-0813">Transport</keyword>
<evidence type="ECO:0000256" key="9">
    <source>
        <dbReference type="SAM" id="MobiDB-lite"/>
    </source>
</evidence>
<protein>
    <submittedName>
        <fullName evidence="11">Polar amino acid transport system permease protein</fullName>
    </submittedName>
</protein>
<keyword evidence="5" id="KW-0029">Amino-acid transport</keyword>
<reference evidence="11 12" key="1">
    <citation type="submission" date="2018-06" db="EMBL/GenBank/DDBJ databases">
        <title>Genomic Encyclopedia of Type Strains, Phase III (KMG-III): the genomes of soil and plant-associated and newly described type strains.</title>
        <authorList>
            <person name="Whitman W."/>
        </authorList>
    </citation>
    <scope>NUCLEOTIDE SEQUENCE [LARGE SCALE GENOMIC DNA]</scope>
    <source>
        <strain evidence="11 12">CGMCC 4.7090</strain>
    </source>
</reference>
<dbReference type="InterPro" id="IPR000515">
    <property type="entry name" value="MetI-like"/>
</dbReference>
<dbReference type="SUPFAM" id="SSF161098">
    <property type="entry name" value="MetI-like"/>
    <property type="match status" value="1"/>
</dbReference>
<gene>
    <name evidence="11" type="ORF">B0I29_12782</name>
</gene>
<evidence type="ECO:0000256" key="4">
    <source>
        <dbReference type="ARBA" id="ARBA00022692"/>
    </source>
</evidence>
<comment type="similarity">
    <text evidence="8">Belongs to the binding-protein-dependent transport system permease family.</text>
</comment>
<feature type="transmembrane region" description="Helical" evidence="8">
    <location>
        <begin position="195"/>
        <end position="213"/>
    </location>
</feature>
<dbReference type="AlphaFoldDB" id="A0A327Z2Q1"/>
<dbReference type="CDD" id="cd06261">
    <property type="entry name" value="TM_PBP2"/>
    <property type="match status" value="1"/>
</dbReference>
<dbReference type="InterPro" id="IPR043429">
    <property type="entry name" value="ArtM/GltK/GlnP/TcyL/YhdX-like"/>
</dbReference>
<keyword evidence="4 8" id="KW-0812">Transmembrane</keyword>
<dbReference type="InterPro" id="IPR035906">
    <property type="entry name" value="MetI-like_sf"/>
</dbReference>
<dbReference type="Pfam" id="PF00528">
    <property type="entry name" value="BPD_transp_1"/>
    <property type="match status" value="1"/>
</dbReference>
<evidence type="ECO:0000256" key="5">
    <source>
        <dbReference type="ARBA" id="ARBA00022970"/>
    </source>
</evidence>
<dbReference type="OrthoDB" id="92598at2"/>
<name>A0A327Z2Q1_9ACTN</name>
<dbReference type="PANTHER" id="PTHR30614:SF0">
    <property type="entry name" value="L-CYSTINE TRANSPORT SYSTEM PERMEASE PROTEIN TCYL"/>
    <property type="match status" value="1"/>
</dbReference>
<evidence type="ECO:0000313" key="12">
    <source>
        <dbReference type="Proteomes" id="UP000249341"/>
    </source>
</evidence>
<dbReference type="GO" id="GO:0022857">
    <property type="term" value="F:transmembrane transporter activity"/>
    <property type="evidence" value="ECO:0007669"/>
    <property type="project" value="InterPro"/>
</dbReference>
<dbReference type="GO" id="GO:0043190">
    <property type="term" value="C:ATP-binding cassette (ABC) transporter complex"/>
    <property type="evidence" value="ECO:0007669"/>
    <property type="project" value="InterPro"/>
</dbReference>
<dbReference type="Gene3D" id="1.10.3720.10">
    <property type="entry name" value="MetI-like"/>
    <property type="match status" value="1"/>
</dbReference>
<feature type="transmembrane region" description="Helical" evidence="8">
    <location>
        <begin position="56"/>
        <end position="79"/>
    </location>
</feature>
<keyword evidence="3" id="KW-1003">Cell membrane</keyword>
<dbReference type="NCBIfam" id="TIGR01726">
    <property type="entry name" value="HEQRo_perm_3TM"/>
    <property type="match status" value="1"/>
</dbReference>
<dbReference type="Proteomes" id="UP000249341">
    <property type="component" value="Unassembled WGS sequence"/>
</dbReference>
<dbReference type="PROSITE" id="PS50928">
    <property type="entry name" value="ABC_TM1"/>
    <property type="match status" value="1"/>
</dbReference>
<feature type="transmembrane region" description="Helical" evidence="8">
    <location>
        <begin position="20"/>
        <end position="44"/>
    </location>
</feature>
<dbReference type="PANTHER" id="PTHR30614">
    <property type="entry name" value="MEMBRANE COMPONENT OF AMINO ACID ABC TRANSPORTER"/>
    <property type="match status" value="1"/>
</dbReference>
<evidence type="ECO:0000256" key="2">
    <source>
        <dbReference type="ARBA" id="ARBA00022448"/>
    </source>
</evidence>
<comment type="caution">
    <text evidence="11">The sequence shown here is derived from an EMBL/GenBank/DDBJ whole genome shotgun (WGS) entry which is preliminary data.</text>
</comment>
<organism evidence="11 12">
    <name type="scientific">Actinoplanes lutulentus</name>
    <dbReference type="NCBI Taxonomy" id="1287878"/>
    <lineage>
        <taxon>Bacteria</taxon>
        <taxon>Bacillati</taxon>
        <taxon>Actinomycetota</taxon>
        <taxon>Actinomycetes</taxon>
        <taxon>Micromonosporales</taxon>
        <taxon>Micromonosporaceae</taxon>
        <taxon>Actinoplanes</taxon>
    </lineage>
</organism>
<keyword evidence="7 8" id="KW-0472">Membrane</keyword>
<evidence type="ECO:0000256" key="8">
    <source>
        <dbReference type="RuleBase" id="RU363032"/>
    </source>
</evidence>
<keyword evidence="6 8" id="KW-1133">Transmembrane helix</keyword>
<dbReference type="RefSeq" id="WP_111654609.1">
    <property type="nucleotide sequence ID" value="NZ_JACHWI010000006.1"/>
</dbReference>
<feature type="transmembrane region" description="Helical" evidence="8">
    <location>
        <begin position="91"/>
        <end position="111"/>
    </location>
</feature>
<evidence type="ECO:0000259" key="10">
    <source>
        <dbReference type="PROSITE" id="PS50928"/>
    </source>
</evidence>
<dbReference type="GO" id="GO:0006865">
    <property type="term" value="P:amino acid transport"/>
    <property type="evidence" value="ECO:0007669"/>
    <property type="project" value="UniProtKB-KW"/>
</dbReference>
<evidence type="ECO:0000256" key="3">
    <source>
        <dbReference type="ARBA" id="ARBA00022475"/>
    </source>
</evidence>
<proteinExistence type="inferred from homology"/>
<evidence type="ECO:0000313" key="11">
    <source>
        <dbReference type="EMBL" id="RAK26492.1"/>
    </source>
</evidence>
<dbReference type="InterPro" id="IPR010065">
    <property type="entry name" value="AA_ABC_transptr_permease_3TM"/>
</dbReference>
<keyword evidence="12" id="KW-1185">Reference proteome</keyword>
<feature type="compositionally biased region" description="Polar residues" evidence="9">
    <location>
        <begin position="244"/>
        <end position="255"/>
    </location>
</feature>
<feature type="domain" description="ABC transmembrane type-1" evidence="10">
    <location>
        <begin position="21"/>
        <end position="213"/>
    </location>
</feature>
<sequence length="255" mass="27916">MAFDSTIFFDQLFSEAYLRGALLSLSLAIASQIGAVIIGFGLALGKSSKFAVVRSLCTSYIWFFRAVPALLLLLLMWNGLPQLSPVFQKEWYSPFLAAFIGLALAEGAFMAEIIRSALMSVDDGQQLAARALGMTRGQVLFKVVLPQATRVALPPTGNEFIGMVKYTSLASVISLQELLTTAQMGVAVTFRYAEYYAAATVYYLVIVSVLMLLQNRVERRFTWTSTPTRRRFPALSRAGAAGSPKQTTTQEKVPA</sequence>
<feature type="region of interest" description="Disordered" evidence="9">
    <location>
        <begin position="234"/>
        <end position="255"/>
    </location>
</feature>
<evidence type="ECO:0000256" key="6">
    <source>
        <dbReference type="ARBA" id="ARBA00022989"/>
    </source>
</evidence>
<dbReference type="EMBL" id="QLMJ01000027">
    <property type="protein sequence ID" value="RAK26492.1"/>
    <property type="molecule type" value="Genomic_DNA"/>
</dbReference>
<evidence type="ECO:0000256" key="1">
    <source>
        <dbReference type="ARBA" id="ARBA00004651"/>
    </source>
</evidence>
<accession>A0A327Z2Q1</accession>